<dbReference type="EMBL" id="BMDO01000014">
    <property type="protein sequence ID" value="GGI52526.1"/>
    <property type="molecule type" value="Genomic_DNA"/>
</dbReference>
<dbReference type="RefSeq" id="WP_188418638.1">
    <property type="nucleotide sequence ID" value="NZ_BMDO01000014.1"/>
</dbReference>
<name>A0A917JEB4_9SPHI</name>
<reference evidence="1" key="1">
    <citation type="journal article" date="2014" name="Int. J. Syst. Evol. Microbiol.">
        <title>Complete genome sequence of Corynebacterium casei LMG S-19264T (=DSM 44701T), isolated from a smear-ripened cheese.</title>
        <authorList>
            <consortium name="US DOE Joint Genome Institute (JGI-PGF)"/>
            <person name="Walter F."/>
            <person name="Albersmeier A."/>
            <person name="Kalinowski J."/>
            <person name="Ruckert C."/>
        </authorList>
    </citation>
    <scope>NUCLEOTIDE SEQUENCE</scope>
    <source>
        <strain evidence="1">CCM 8711</strain>
    </source>
</reference>
<protein>
    <submittedName>
        <fullName evidence="1">Uncharacterized protein</fullName>
    </submittedName>
</protein>
<organism evidence="1 2">
    <name type="scientific">Mucilaginibacter galii</name>
    <dbReference type="NCBI Taxonomy" id="2005073"/>
    <lineage>
        <taxon>Bacteria</taxon>
        <taxon>Pseudomonadati</taxon>
        <taxon>Bacteroidota</taxon>
        <taxon>Sphingobacteriia</taxon>
        <taxon>Sphingobacteriales</taxon>
        <taxon>Sphingobacteriaceae</taxon>
        <taxon>Mucilaginibacter</taxon>
    </lineage>
</organism>
<reference evidence="1" key="2">
    <citation type="submission" date="2020-09" db="EMBL/GenBank/DDBJ databases">
        <authorList>
            <person name="Sun Q."/>
            <person name="Sedlacek I."/>
        </authorList>
    </citation>
    <scope>NUCLEOTIDE SEQUENCE</scope>
    <source>
        <strain evidence="1">CCM 8711</strain>
    </source>
</reference>
<sequence>MIYTKVTNNYTKNQIGIVNIVNLTIALYLLDQRVDVIVKEMEAKAYAVVVFDENVHGRSSY</sequence>
<evidence type="ECO:0000313" key="2">
    <source>
        <dbReference type="Proteomes" id="UP000662074"/>
    </source>
</evidence>
<proteinExistence type="predicted"/>
<dbReference type="Proteomes" id="UP000662074">
    <property type="component" value="Unassembled WGS sequence"/>
</dbReference>
<evidence type="ECO:0000313" key="1">
    <source>
        <dbReference type="EMBL" id="GGI52526.1"/>
    </source>
</evidence>
<accession>A0A917JEB4</accession>
<gene>
    <name evidence="1" type="ORF">GCM10011425_37380</name>
</gene>
<dbReference type="AlphaFoldDB" id="A0A917JEB4"/>
<comment type="caution">
    <text evidence="1">The sequence shown here is derived from an EMBL/GenBank/DDBJ whole genome shotgun (WGS) entry which is preliminary data.</text>
</comment>
<keyword evidence="2" id="KW-1185">Reference proteome</keyword>